<proteinExistence type="predicted"/>
<evidence type="ECO:0000313" key="1">
    <source>
        <dbReference type="EMBL" id="KAH0821119.1"/>
    </source>
</evidence>
<protein>
    <submittedName>
        <fullName evidence="1">Uncharacterized protein</fullName>
    </submittedName>
</protein>
<dbReference type="EMBL" id="JABDTM020009347">
    <property type="protein sequence ID" value="KAH0821119.1"/>
    <property type="molecule type" value="Genomic_DNA"/>
</dbReference>
<sequence length="210" mass="23394">MLDDAQALIDDLNQLVLGKIFAAHDNLDDLNMEIVSYSINVRLNAEIDINQEYLTVEEELSNVKELGESTGKDISSCLDGTEDQINQLPDGYVQQINQCVSDLQEEFKDYLSDRRYKTDVVINTVQQLSFKLGQCSSDDIDCIMNIIDSIEGYEENLPLLIAVEVTKAEENKEIVKAKIQQCSDTGLTGFVQDVTSLLGEITDCVNSIVS</sequence>
<keyword evidence="2" id="KW-1185">Reference proteome</keyword>
<organism evidence="1 2">
    <name type="scientific">Tenebrio molitor</name>
    <name type="common">Yellow mealworm beetle</name>
    <dbReference type="NCBI Taxonomy" id="7067"/>
    <lineage>
        <taxon>Eukaryota</taxon>
        <taxon>Metazoa</taxon>
        <taxon>Ecdysozoa</taxon>
        <taxon>Arthropoda</taxon>
        <taxon>Hexapoda</taxon>
        <taxon>Insecta</taxon>
        <taxon>Pterygota</taxon>
        <taxon>Neoptera</taxon>
        <taxon>Endopterygota</taxon>
        <taxon>Coleoptera</taxon>
        <taxon>Polyphaga</taxon>
        <taxon>Cucujiformia</taxon>
        <taxon>Tenebrionidae</taxon>
        <taxon>Tenebrio</taxon>
    </lineage>
</organism>
<dbReference type="AlphaFoldDB" id="A0A8J6HUV4"/>
<gene>
    <name evidence="1" type="ORF">GEV33_001671</name>
</gene>
<accession>A0A8J6HUV4</accession>
<evidence type="ECO:0000313" key="2">
    <source>
        <dbReference type="Proteomes" id="UP000719412"/>
    </source>
</evidence>
<name>A0A8J6HUV4_TENMO</name>
<reference evidence="1" key="1">
    <citation type="journal article" date="2020" name="J Insects Food Feed">
        <title>The yellow mealworm (Tenebrio molitor) genome: a resource for the emerging insects as food and feed industry.</title>
        <authorList>
            <person name="Eriksson T."/>
            <person name="Andere A."/>
            <person name="Kelstrup H."/>
            <person name="Emery V."/>
            <person name="Picard C."/>
        </authorList>
    </citation>
    <scope>NUCLEOTIDE SEQUENCE</scope>
    <source>
        <strain evidence="1">Stoneville</strain>
        <tissue evidence="1">Whole head</tissue>
    </source>
</reference>
<comment type="caution">
    <text evidence="1">The sequence shown here is derived from an EMBL/GenBank/DDBJ whole genome shotgun (WGS) entry which is preliminary data.</text>
</comment>
<reference evidence="1" key="2">
    <citation type="submission" date="2021-08" db="EMBL/GenBank/DDBJ databases">
        <authorList>
            <person name="Eriksson T."/>
        </authorList>
    </citation>
    <scope>NUCLEOTIDE SEQUENCE</scope>
    <source>
        <strain evidence="1">Stoneville</strain>
        <tissue evidence="1">Whole head</tissue>
    </source>
</reference>
<dbReference type="Proteomes" id="UP000719412">
    <property type="component" value="Unassembled WGS sequence"/>
</dbReference>